<gene>
    <name evidence="2" type="ORF">HS088_TW07G00337</name>
</gene>
<dbReference type="GO" id="GO:0045144">
    <property type="term" value="P:meiotic sister chromatid segregation"/>
    <property type="evidence" value="ECO:0007669"/>
    <property type="project" value="InterPro"/>
</dbReference>
<organism evidence="2 3">
    <name type="scientific">Tripterygium wilfordii</name>
    <name type="common">Thunder God vine</name>
    <dbReference type="NCBI Taxonomy" id="458696"/>
    <lineage>
        <taxon>Eukaryota</taxon>
        <taxon>Viridiplantae</taxon>
        <taxon>Streptophyta</taxon>
        <taxon>Embryophyta</taxon>
        <taxon>Tracheophyta</taxon>
        <taxon>Spermatophyta</taxon>
        <taxon>Magnoliopsida</taxon>
        <taxon>eudicotyledons</taxon>
        <taxon>Gunneridae</taxon>
        <taxon>Pentapetalae</taxon>
        <taxon>rosids</taxon>
        <taxon>fabids</taxon>
        <taxon>Celastrales</taxon>
        <taxon>Celastraceae</taxon>
        <taxon>Tripterygium</taxon>
    </lineage>
</organism>
<protein>
    <submittedName>
        <fullName evidence="2">Putative Shugoshin C terminus</fullName>
    </submittedName>
</protein>
<feature type="region of interest" description="Disordered" evidence="1">
    <location>
        <begin position="127"/>
        <end position="189"/>
    </location>
</feature>
<feature type="compositionally biased region" description="Basic and acidic residues" evidence="1">
    <location>
        <begin position="127"/>
        <end position="143"/>
    </location>
</feature>
<reference evidence="2 3" key="1">
    <citation type="journal article" date="2020" name="Nat. Commun.">
        <title>Genome of Tripterygium wilfordii and identification of cytochrome P450 involved in triptolide biosynthesis.</title>
        <authorList>
            <person name="Tu L."/>
            <person name="Su P."/>
            <person name="Zhang Z."/>
            <person name="Gao L."/>
            <person name="Wang J."/>
            <person name="Hu T."/>
            <person name="Zhou J."/>
            <person name="Zhang Y."/>
            <person name="Zhao Y."/>
            <person name="Liu Y."/>
            <person name="Song Y."/>
            <person name="Tong Y."/>
            <person name="Lu Y."/>
            <person name="Yang J."/>
            <person name="Xu C."/>
            <person name="Jia M."/>
            <person name="Peters R.J."/>
            <person name="Huang L."/>
            <person name="Gao W."/>
        </authorList>
    </citation>
    <scope>NUCLEOTIDE SEQUENCE [LARGE SCALE GENOMIC DNA]</scope>
    <source>
        <strain evidence="3">cv. XIE 37</strain>
        <tissue evidence="2">Leaf</tissue>
    </source>
</reference>
<feature type="compositionally biased region" description="Basic residues" evidence="1">
    <location>
        <begin position="170"/>
        <end position="180"/>
    </location>
</feature>
<evidence type="ECO:0000256" key="1">
    <source>
        <dbReference type="SAM" id="MobiDB-lite"/>
    </source>
</evidence>
<dbReference type="PANTHER" id="PTHR34373">
    <property type="entry name" value="SHUGOSHIN 2"/>
    <property type="match status" value="1"/>
</dbReference>
<comment type="caution">
    <text evidence="2">The sequence shown here is derived from an EMBL/GenBank/DDBJ whole genome shotgun (WGS) entry which is preliminary data.</text>
</comment>
<dbReference type="Proteomes" id="UP000593562">
    <property type="component" value="Unassembled WGS sequence"/>
</dbReference>
<dbReference type="InParanoid" id="A0A7J7DER7"/>
<keyword evidence="3" id="KW-1185">Reference proteome</keyword>
<feature type="region of interest" description="Disordered" evidence="1">
    <location>
        <begin position="206"/>
        <end position="255"/>
    </location>
</feature>
<dbReference type="GO" id="GO:0000775">
    <property type="term" value="C:chromosome, centromeric region"/>
    <property type="evidence" value="ECO:0007669"/>
    <property type="project" value="InterPro"/>
</dbReference>
<name>A0A7J7DER7_TRIWF</name>
<accession>A0A7J7DER7</accession>
<evidence type="ECO:0000313" key="2">
    <source>
        <dbReference type="EMBL" id="KAF5744758.1"/>
    </source>
</evidence>
<dbReference type="AlphaFoldDB" id="A0A7J7DER7"/>
<proteinExistence type="predicted"/>
<evidence type="ECO:0000313" key="3">
    <source>
        <dbReference type="Proteomes" id="UP000593562"/>
    </source>
</evidence>
<dbReference type="FunCoup" id="A0A7J7DER7">
    <property type="interactions" value="175"/>
</dbReference>
<dbReference type="GO" id="GO:0034090">
    <property type="term" value="P:maintenance of meiotic sister chromatid cohesion"/>
    <property type="evidence" value="ECO:0007669"/>
    <property type="project" value="InterPro"/>
</dbReference>
<dbReference type="PANTHER" id="PTHR34373:SF8">
    <property type="entry name" value="SHUGOSHIN"/>
    <property type="match status" value="1"/>
</dbReference>
<dbReference type="InterPro" id="IPR044693">
    <property type="entry name" value="SGO_plant"/>
</dbReference>
<sequence length="270" mass="31006">MAKRASFGSVMKKRLSDITNLQSQPKLVTLEKKQPQILSSAEDYINQLLKENMALMKLIEERNKIIELSGTELQNLRISFQKLQLQNWNLAQSNSHMLAVRVKALQHELVCKDALLKSKNLEIEEQERGREEHLHKANDEVKLCNRSSGRNGRRHSMGSSAKQGKENVPNKRHCLRRQSARFKSQEREPSENLFEIEDVNFLVPQSVDDPKHEDCSTPMVSSAKKEEASDSGTEMHVPRRSSTGRPMRTAVGKVQSYKEVPRNIKLRRKE</sequence>
<dbReference type="EMBL" id="JAAARO010000007">
    <property type="protein sequence ID" value="KAF5744758.1"/>
    <property type="molecule type" value="Genomic_DNA"/>
</dbReference>